<evidence type="ECO:0000313" key="2">
    <source>
        <dbReference type="Proteomes" id="UP001174934"/>
    </source>
</evidence>
<name>A0AA39W4T7_9PEZI</name>
<dbReference type="Proteomes" id="UP001174934">
    <property type="component" value="Unassembled WGS sequence"/>
</dbReference>
<dbReference type="AlphaFoldDB" id="A0AA39W4T7"/>
<keyword evidence="2" id="KW-1185">Reference proteome</keyword>
<comment type="caution">
    <text evidence="1">The sequence shown here is derived from an EMBL/GenBank/DDBJ whole genome shotgun (WGS) entry which is preliminary data.</text>
</comment>
<reference evidence="1" key="1">
    <citation type="submission" date="2023-06" db="EMBL/GenBank/DDBJ databases">
        <title>Genome-scale phylogeny and comparative genomics of the fungal order Sordariales.</title>
        <authorList>
            <consortium name="Lawrence Berkeley National Laboratory"/>
            <person name="Hensen N."/>
            <person name="Bonometti L."/>
            <person name="Westerberg I."/>
            <person name="Brannstrom I.O."/>
            <person name="Guillou S."/>
            <person name="Cros-Aarteil S."/>
            <person name="Calhoun S."/>
            <person name="Haridas S."/>
            <person name="Kuo A."/>
            <person name="Mondo S."/>
            <person name="Pangilinan J."/>
            <person name="Riley R."/>
            <person name="LaButti K."/>
            <person name="Andreopoulos B."/>
            <person name="Lipzen A."/>
            <person name="Chen C."/>
            <person name="Yanf M."/>
            <person name="Daum C."/>
            <person name="Ng V."/>
            <person name="Clum A."/>
            <person name="Steindorff A."/>
            <person name="Ohm R."/>
            <person name="Martin F."/>
            <person name="Silar P."/>
            <person name="Natvig D."/>
            <person name="Lalanne C."/>
            <person name="Gautier V."/>
            <person name="Ament-velasquez S.L."/>
            <person name="Kruys A."/>
            <person name="Hutchinson M.I."/>
            <person name="Powell A.J."/>
            <person name="Barry K."/>
            <person name="Miller A.N."/>
            <person name="Grigoriev I.V."/>
            <person name="Debuchy R."/>
            <person name="Gladieux P."/>
            <person name="Thoren M.H."/>
            <person name="Johannesson H."/>
        </authorList>
    </citation>
    <scope>NUCLEOTIDE SEQUENCE</scope>
    <source>
        <strain evidence="1">SMH3391-2</strain>
    </source>
</reference>
<accession>A0AA39W4T7</accession>
<organism evidence="1 2">
    <name type="scientific">Bombardia bombarda</name>
    <dbReference type="NCBI Taxonomy" id="252184"/>
    <lineage>
        <taxon>Eukaryota</taxon>
        <taxon>Fungi</taxon>
        <taxon>Dikarya</taxon>
        <taxon>Ascomycota</taxon>
        <taxon>Pezizomycotina</taxon>
        <taxon>Sordariomycetes</taxon>
        <taxon>Sordariomycetidae</taxon>
        <taxon>Sordariales</taxon>
        <taxon>Lasiosphaeriaceae</taxon>
        <taxon>Bombardia</taxon>
    </lineage>
</organism>
<sequence>MRLFGFSHTITFTSLANYFHGNDRYHRHNSSLAFNCSPLPAVIAFSLRVDNNLVGNRIHDIWH</sequence>
<dbReference type="EMBL" id="JAULSR010000009">
    <property type="protein sequence ID" value="KAK0612459.1"/>
    <property type="molecule type" value="Genomic_DNA"/>
</dbReference>
<evidence type="ECO:0000313" key="1">
    <source>
        <dbReference type="EMBL" id="KAK0612459.1"/>
    </source>
</evidence>
<protein>
    <submittedName>
        <fullName evidence="1">Uncharacterized protein</fullName>
    </submittedName>
</protein>
<proteinExistence type="predicted"/>
<gene>
    <name evidence="1" type="ORF">B0T17DRAFT_407583</name>
</gene>